<dbReference type="EMBL" id="JACRSQ010000002">
    <property type="protein sequence ID" value="MBC8542466.1"/>
    <property type="molecule type" value="Genomic_DNA"/>
</dbReference>
<dbReference type="InterPro" id="IPR016204">
    <property type="entry name" value="HDH"/>
</dbReference>
<dbReference type="Gene3D" id="3.30.360.10">
    <property type="entry name" value="Dihydrodipicolinate Reductase, domain 2"/>
    <property type="match status" value="1"/>
</dbReference>
<keyword evidence="8 14" id="KW-0560">Oxidoreductase</keyword>
<evidence type="ECO:0000256" key="15">
    <source>
        <dbReference type="RuleBase" id="RU004171"/>
    </source>
</evidence>
<comment type="pathway">
    <text evidence="2 14">Amino-acid biosynthesis; L-methionine biosynthesis via de novo pathway; L-homoserine from L-aspartate: step 3/3.</text>
</comment>
<name>A0A926I104_9FIRM</name>
<dbReference type="RefSeq" id="WP_177716642.1">
    <property type="nucleotide sequence ID" value="NZ_JACRSQ010000002.1"/>
</dbReference>
<evidence type="ECO:0000259" key="17">
    <source>
        <dbReference type="Pfam" id="PF03447"/>
    </source>
</evidence>
<dbReference type="GO" id="GO:0050661">
    <property type="term" value="F:NADP binding"/>
    <property type="evidence" value="ECO:0007669"/>
    <property type="project" value="InterPro"/>
</dbReference>
<feature type="binding site" evidence="13">
    <location>
        <position position="184"/>
    </location>
    <ligand>
        <name>L-homoserine</name>
        <dbReference type="ChEBI" id="CHEBI:57476"/>
    </ligand>
</feature>
<keyword evidence="6 14" id="KW-0028">Amino-acid biosynthesis</keyword>
<keyword evidence="10 14" id="KW-0486">Methionine biosynthesis</keyword>
<gene>
    <name evidence="18" type="ORF">H8730_02745</name>
</gene>
<feature type="domain" description="Homoserine dehydrogenase catalytic" evidence="16">
    <location>
        <begin position="131"/>
        <end position="309"/>
    </location>
</feature>
<dbReference type="FunFam" id="3.30.360.10:FF:000005">
    <property type="entry name" value="Homoserine dehydrogenase"/>
    <property type="match status" value="1"/>
</dbReference>
<dbReference type="InterPro" id="IPR019811">
    <property type="entry name" value="HDH_CS"/>
</dbReference>
<evidence type="ECO:0000313" key="19">
    <source>
        <dbReference type="Proteomes" id="UP000657006"/>
    </source>
</evidence>
<proteinExistence type="inferred from homology"/>
<dbReference type="PANTHER" id="PTHR43331:SF1">
    <property type="entry name" value="HOMOSERINE DEHYDROGENASE"/>
    <property type="match status" value="1"/>
</dbReference>
<evidence type="ECO:0000259" key="16">
    <source>
        <dbReference type="Pfam" id="PF00742"/>
    </source>
</evidence>
<comment type="catalytic activity">
    <reaction evidence="11">
        <text>L-homoserine + NADP(+) = L-aspartate 4-semialdehyde + NADPH + H(+)</text>
        <dbReference type="Rhea" id="RHEA:15761"/>
        <dbReference type="ChEBI" id="CHEBI:15378"/>
        <dbReference type="ChEBI" id="CHEBI:57476"/>
        <dbReference type="ChEBI" id="CHEBI:57783"/>
        <dbReference type="ChEBI" id="CHEBI:58349"/>
        <dbReference type="ChEBI" id="CHEBI:537519"/>
        <dbReference type="EC" id="1.1.1.3"/>
    </reaction>
    <physiologicalReaction direction="right-to-left" evidence="11">
        <dbReference type="Rhea" id="RHEA:15763"/>
    </physiologicalReaction>
</comment>
<evidence type="ECO:0000313" key="18">
    <source>
        <dbReference type="EMBL" id="MBC8542466.1"/>
    </source>
</evidence>
<dbReference type="GO" id="GO:0009086">
    <property type="term" value="P:methionine biosynthetic process"/>
    <property type="evidence" value="ECO:0007669"/>
    <property type="project" value="UniProtKB-KW"/>
</dbReference>
<dbReference type="Proteomes" id="UP000657006">
    <property type="component" value="Unassembled WGS sequence"/>
</dbReference>
<feature type="binding site" evidence="13">
    <location>
        <position position="99"/>
    </location>
    <ligand>
        <name>NADPH</name>
        <dbReference type="ChEBI" id="CHEBI:57783"/>
    </ligand>
</feature>
<accession>A0A926I104</accession>
<organism evidence="18 19">
    <name type="scientific">Bianquea renquensis</name>
    <dbReference type="NCBI Taxonomy" id="2763661"/>
    <lineage>
        <taxon>Bacteria</taxon>
        <taxon>Bacillati</taxon>
        <taxon>Bacillota</taxon>
        <taxon>Clostridia</taxon>
        <taxon>Eubacteriales</taxon>
        <taxon>Bianqueaceae</taxon>
        <taxon>Bianquea</taxon>
    </lineage>
</organism>
<dbReference type="GO" id="GO:0004412">
    <property type="term" value="F:homoserine dehydrogenase activity"/>
    <property type="evidence" value="ECO:0007669"/>
    <property type="project" value="UniProtKB-EC"/>
</dbReference>
<evidence type="ECO:0000256" key="10">
    <source>
        <dbReference type="ARBA" id="ARBA00023167"/>
    </source>
</evidence>
<evidence type="ECO:0000256" key="8">
    <source>
        <dbReference type="ARBA" id="ARBA00023002"/>
    </source>
</evidence>
<dbReference type="GO" id="GO:0009088">
    <property type="term" value="P:threonine biosynthetic process"/>
    <property type="evidence" value="ECO:0007669"/>
    <property type="project" value="UniProtKB-KW"/>
</dbReference>
<dbReference type="AlphaFoldDB" id="A0A926I104"/>
<evidence type="ECO:0000256" key="1">
    <source>
        <dbReference type="ARBA" id="ARBA00005056"/>
    </source>
</evidence>
<evidence type="ECO:0000256" key="4">
    <source>
        <dbReference type="ARBA" id="ARBA00013213"/>
    </source>
</evidence>
<dbReference type="InterPro" id="IPR036291">
    <property type="entry name" value="NAD(P)-bd_dom_sf"/>
</dbReference>
<dbReference type="PIRSF" id="PIRSF000098">
    <property type="entry name" value="Homoser_dehydrog"/>
    <property type="match status" value="1"/>
</dbReference>
<feature type="active site" description="Proton donor" evidence="12">
    <location>
        <position position="199"/>
    </location>
</feature>
<dbReference type="PANTHER" id="PTHR43331">
    <property type="entry name" value="HOMOSERINE DEHYDROGENASE"/>
    <property type="match status" value="1"/>
</dbReference>
<evidence type="ECO:0000256" key="2">
    <source>
        <dbReference type="ARBA" id="ARBA00005062"/>
    </source>
</evidence>
<feature type="binding site" evidence="13">
    <location>
        <begin position="6"/>
        <end position="13"/>
    </location>
    <ligand>
        <name>NADP(+)</name>
        <dbReference type="ChEBI" id="CHEBI:58349"/>
    </ligand>
</feature>
<dbReference type="SUPFAM" id="SSF51735">
    <property type="entry name" value="NAD(P)-binding Rossmann-fold domains"/>
    <property type="match status" value="1"/>
</dbReference>
<evidence type="ECO:0000256" key="7">
    <source>
        <dbReference type="ARBA" id="ARBA00022697"/>
    </source>
</evidence>
<dbReference type="InterPro" id="IPR001342">
    <property type="entry name" value="HDH_cat"/>
</dbReference>
<comment type="pathway">
    <text evidence="1 14">Amino-acid biosynthesis; L-threonine biosynthesis; L-threonine from L-aspartate: step 3/5.</text>
</comment>
<comment type="similarity">
    <text evidence="3 15">Belongs to the homoserine dehydrogenase family.</text>
</comment>
<evidence type="ECO:0000256" key="5">
    <source>
        <dbReference type="ARBA" id="ARBA00013376"/>
    </source>
</evidence>
<reference evidence="18" key="1">
    <citation type="submission" date="2020-08" db="EMBL/GenBank/DDBJ databases">
        <title>Genome public.</title>
        <authorList>
            <person name="Liu C."/>
            <person name="Sun Q."/>
        </authorList>
    </citation>
    <scope>NUCLEOTIDE SEQUENCE</scope>
    <source>
        <strain evidence="18">NSJ-32</strain>
    </source>
</reference>
<sequence length="400" mass="43433">MDVAVLGYGTIGSGVVEVLKVNQDVIEKKAGCPLRVKYVLDLRDFPGDPVQRKLVKDFQVILQDPDVKIVAEAMGGLHPAYEFVRASLEAGKSVATSNKELVATYGAQLLRIAEEHHVNFFFEASVGGGIPVIRTMNMSLTPEYFIEVMGILNGTTNYILTQMEEAGATFEEALKQAQEKGYAERNPKADVEGYDACRKIAILSSLAFGKTVDYEQIPTEGITKITLDDLKVAKALGRKVKLVARSYQADGKVFAKVSPLLLKLSHPLASICGVYNGVLIRGNMVDDIVLQGKGAGKKATASAVVADIMTAARYFPYRISARCHWEEEILDLTDSRLMAAAYMIRTDCPVAASTPYFAQTVPVSGVHAFTTGLVNEQQLSEIREALTEAGCGILGMIQMN</sequence>
<dbReference type="NCBIfam" id="NF004976">
    <property type="entry name" value="PRK06349.1"/>
    <property type="match status" value="1"/>
</dbReference>
<dbReference type="Gene3D" id="3.40.50.720">
    <property type="entry name" value="NAD(P)-binding Rossmann-like Domain"/>
    <property type="match status" value="1"/>
</dbReference>
<evidence type="ECO:0000256" key="13">
    <source>
        <dbReference type="PIRSR" id="PIRSR000098-2"/>
    </source>
</evidence>
<keyword evidence="9" id="KW-0915">Sodium</keyword>
<comment type="caution">
    <text evidence="18">The sequence shown here is derived from an EMBL/GenBank/DDBJ whole genome shotgun (WGS) entry which is preliminary data.</text>
</comment>
<feature type="domain" description="Aspartate/homoserine dehydrogenase NAD-binding" evidence="17">
    <location>
        <begin position="7"/>
        <end position="123"/>
    </location>
</feature>
<dbReference type="Pfam" id="PF00742">
    <property type="entry name" value="Homoserine_dh"/>
    <property type="match status" value="1"/>
</dbReference>
<evidence type="ECO:0000256" key="14">
    <source>
        <dbReference type="RuleBase" id="RU000579"/>
    </source>
</evidence>
<dbReference type="InterPro" id="IPR005106">
    <property type="entry name" value="Asp/hSer_DH_NAD-bd"/>
</dbReference>
<dbReference type="EC" id="1.1.1.3" evidence="4 14"/>
<dbReference type="Pfam" id="PF03447">
    <property type="entry name" value="NAD_binding_3"/>
    <property type="match status" value="1"/>
</dbReference>
<keyword evidence="13 14" id="KW-0521">NADP</keyword>
<evidence type="ECO:0000256" key="11">
    <source>
        <dbReference type="ARBA" id="ARBA00048841"/>
    </source>
</evidence>
<keyword evidence="19" id="KW-1185">Reference proteome</keyword>
<protein>
    <recommendedName>
        <fullName evidence="5 14">Homoserine dehydrogenase</fullName>
        <ecNumber evidence="4 14">1.1.1.3</ecNumber>
    </recommendedName>
</protein>
<dbReference type="PROSITE" id="PS01042">
    <property type="entry name" value="HOMOSER_DHGENASE"/>
    <property type="match status" value="1"/>
</dbReference>
<evidence type="ECO:0000256" key="3">
    <source>
        <dbReference type="ARBA" id="ARBA00006753"/>
    </source>
</evidence>
<evidence type="ECO:0000256" key="9">
    <source>
        <dbReference type="ARBA" id="ARBA00023053"/>
    </source>
</evidence>
<dbReference type="SUPFAM" id="SSF55347">
    <property type="entry name" value="Glyceraldehyde-3-phosphate dehydrogenase-like, C-terminal domain"/>
    <property type="match status" value="1"/>
</dbReference>
<evidence type="ECO:0000256" key="6">
    <source>
        <dbReference type="ARBA" id="ARBA00022605"/>
    </source>
</evidence>
<keyword evidence="7 14" id="KW-0791">Threonine biosynthesis</keyword>
<evidence type="ECO:0000256" key="12">
    <source>
        <dbReference type="PIRSR" id="PIRSR000098-1"/>
    </source>
</evidence>